<protein>
    <submittedName>
        <fullName evidence="2">Uncharacterized protein</fullName>
    </submittedName>
</protein>
<dbReference type="EMBL" id="AGNL01033997">
    <property type="protein sequence ID" value="EJK55449.1"/>
    <property type="molecule type" value="Genomic_DNA"/>
</dbReference>
<dbReference type="AlphaFoldDB" id="K0RSU7"/>
<evidence type="ECO:0000313" key="3">
    <source>
        <dbReference type="Proteomes" id="UP000266841"/>
    </source>
</evidence>
<feature type="region of interest" description="Disordered" evidence="1">
    <location>
        <begin position="439"/>
        <end position="489"/>
    </location>
</feature>
<sequence length="576" mass="63487">MLDPDLLNAVEGDKRHAQIKKDGNAGKFIDLIEEYMCGQAGVTLSDHRKGFDCQVDLLRSLCGGTVPVPQSLFEEQLKEDGVDAADIPTLTLGDPKVEKARKAAEQQFLAMALTYSLNRTTYGHEVLEYERMYSRAKTPEEKKEVWFKNTSEVHSHFLYSRRASTRRGDDYAGGYRNGGTQQFNRQLPDAETKVDETAKTGCVHCGGPHHFEKCHLPTAEEKQELNALIAQVVAKLGQGATDKIRGIVAHAKEGGQAGEVAKNLLKHILLDNCANVSSASSAITNGKTRKSNRPIRVGCNARDVTLDKELTFGRADFHVNDDSLENVLSVCDTKKLGYRIRYDGMTATIHEDEDGLPSFDIEGLSPDDDFIMRGAVPTNTVPVLSDSSPRSTHVQTLAQCKEEVGLTDAEFARAEGAYKLSKRIGNVSSREMEFLTVSSPTLKKEFDQPTRREEHSPSFRPRHHQQPKGEDYANEPKTRYRPPSASSAFSHARVSTPECVVFGLLSCQGIDLGVLSCQGIDPRGSSSAFSHARVSTPEVRLRPSLMPGYRPPSDPPKSPNDSDLAKDKGYDGPRDR</sequence>
<feature type="compositionally biased region" description="Basic and acidic residues" evidence="1">
    <location>
        <begin position="563"/>
        <end position="576"/>
    </location>
</feature>
<feature type="compositionally biased region" description="Pro residues" evidence="1">
    <location>
        <begin position="549"/>
        <end position="558"/>
    </location>
</feature>
<dbReference type="Proteomes" id="UP000266841">
    <property type="component" value="Unassembled WGS sequence"/>
</dbReference>
<feature type="region of interest" description="Disordered" evidence="1">
    <location>
        <begin position="522"/>
        <end position="576"/>
    </location>
</feature>
<feature type="non-terminal residue" evidence="2">
    <location>
        <position position="576"/>
    </location>
</feature>
<reference evidence="2 3" key="1">
    <citation type="journal article" date="2012" name="Genome Biol.">
        <title>Genome and low-iron response of an oceanic diatom adapted to chronic iron limitation.</title>
        <authorList>
            <person name="Lommer M."/>
            <person name="Specht M."/>
            <person name="Roy A.S."/>
            <person name="Kraemer L."/>
            <person name="Andreson R."/>
            <person name="Gutowska M.A."/>
            <person name="Wolf J."/>
            <person name="Bergner S.V."/>
            <person name="Schilhabel M.B."/>
            <person name="Klostermeier U.C."/>
            <person name="Beiko R.G."/>
            <person name="Rosenstiel P."/>
            <person name="Hippler M."/>
            <person name="Laroche J."/>
        </authorList>
    </citation>
    <scope>NUCLEOTIDE SEQUENCE [LARGE SCALE GENOMIC DNA]</scope>
    <source>
        <strain evidence="2 3">CCMP1005</strain>
    </source>
</reference>
<gene>
    <name evidence="2" type="ORF">THAOC_24819</name>
</gene>
<comment type="caution">
    <text evidence="2">The sequence shown here is derived from an EMBL/GenBank/DDBJ whole genome shotgun (WGS) entry which is preliminary data.</text>
</comment>
<name>K0RSU7_THAOC</name>
<evidence type="ECO:0000313" key="2">
    <source>
        <dbReference type="EMBL" id="EJK55449.1"/>
    </source>
</evidence>
<feature type="compositionally biased region" description="Basic and acidic residues" evidence="1">
    <location>
        <begin position="467"/>
        <end position="478"/>
    </location>
</feature>
<keyword evidence="3" id="KW-1185">Reference proteome</keyword>
<evidence type="ECO:0000256" key="1">
    <source>
        <dbReference type="SAM" id="MobiDB-lite"/>
    </source>
</evidence>
<proteinExistence type="predicted"/>
<organism evidence="2 3">
    <name type="scientific">Thalassiosira oceanica</name>
    <name type="common">Marine diatom</name>
    <dbReference type="NCBI Taxonomy" id="159749"/>
    <lineage>
        <taxon>Eukaryota</taxon>
        <taxon>Sar</taxon>
        <taxon>Stramenopiles</taxon>
        <taxon>Ochrophyta</taxon>
        <taxon>Bacillariophyta</taxon>
        <taxon>Coscinodiscophyceae</taxon>
        <taxon>Thalassiosirophycidae</taxon>
        <taxon>Thalassiosirales</taxon>
        <taxon>Thalassiosiraceae</taxon>
        <taxon>Thalassiosira</taxon>
    </lineage>
</organism>
<feature type="compositionally biased region" description="Basic and acidic residues" evidence="1">
    <location>
        <begin position="442"/>
        <end position="457"/>
    </location>
</feature>
<accession>K0RSU7</accession>